<dbReference type="EMBL" id="AMRV01000020">
    <property type="protein sequence ID" value="EMD81677.1"/>
    <property type="molecule type" value="Genomic_DNA"/>
</dbReference>
<sequence length="89" mass="9820">MAQLVAEEDWPALSNYCERDVVATYLAAKHWEGAQYGQPEAVLEAWAGLAGWIQSDQPALEHLLPFANPPRMHGGGDVLGDADFLEINW</sequence>
<comment type="caution">
    <text evidence="1">The sequence shown here is derived from an EMBL/GenBank/DDBJ whole genome shotgun (WGS) entry which is preliminary data.</text>
</comment>
<dbReference type="Proteomes" id="UP000011717">
    <property type="component" value="Unassembled WGS sequence"/>
</dbReference>
<gene>
    <name evidence="1" type="ORF">C725_2961</name>
</gene>
<protein>
    <submittedName>
        <fullName evidence="1">Uncharacterized protein</fullName>
    </submittedName>
</protein>
<keyword evidence="2" id="KW-1185">Reference proteome</keyword>
<accession>M2U100</accession>
<organism evidence="1 2">
    <name type="scientific">Pacificimonas flava</name>
    <dbReference type="NCBI Taxonomy" id="1234595"/>
    <lineage>
        <taxon>Bacteria</taxon>
        <taxon>Pseudomonadati</taxon>
        <taxon>Pseudomonadota</taxon>
        <taxon>Alphaproteobacteria</taxon>
        <taxon>Sphingomonadales</taxon>
        <taxon>Sphingosinicellaceae</taxon>
        <taxon>Pacificimonas</taxon>
    </lineage>
</organism>
<name>M2U100_9SPHN</name>
<dbReference type="AlphaFoldDB" id="M2U100"/>
<evidence type="ECO:0000313" key="2">
    <source>
        <dbReference type="Proteomes" id="UP000011717"/>
    </source>
</evidence>
<reference evidence="1 2" key="1">
    <citation type="journal article" date="2013" name="Genome Announc.">
        <title>Draft Genome Sequence of Strain JLT2015T, Belonging to the Family Sphingomonadaceae of the Alphaproteobacteria.</title>
        <authorList>
            <person name="Tang K."/>
            <person name="Liu K."/>
            <person name="Li S."/>
            <person name="Jiao N."/>
        </authorList>
    </citation>
    <scope>NUCLEOTIDE SEQUENCE [LARGE SCALE GENOMIC DNA]</scope>
    <source>
        <strain evidence="1 2">JLT2015</strain>
    </source>
</reference>
<evidence type="ECO:0000313" key="1">
    <source>
        <dbReference type="EMBL" id="EMD81677.1"/>
    </source>
</evidence>
<proteinExistence type="predicted"/>